<evidence type="ECO:0000313" key="5">
    <source>
        <dbReference type="EMBL" id="MBB4410012.1"/>
    </source>
</evidence>
<evidence type="ECO:0000313" key="8">
    <source>
        <dbReference type="Proteomes" id="UP000524535"/>
    </source>
</evidence>
<dbReference type="AlphaFoldDB" id="A0A7W6Y2E7"/>
<dbReference type="EMBL" id="JACIGY010000001">
    <property type="protein sequence ID" value="MBB4410012.1"/>
    <property type="molecule type" value="Genomic_DNA"/>
</dbReference>
<dbReference type="Gene3D" id="3.40.50.2300">
    <property type="match status" value="2"/>
</dbReference>
<dbReference type="Proteomes" id="UP000576087">
    <property type="component" value="Unassembled WGS sequence"/>
</dbReference>
<reference evidence="7 8" key="1">
    <citation type="submission" date="2020-08" db="EMBL/GenBank/DDBJ databases">
        <title>Genomic Encyclopedia of Type Strains, Phase IV (KMG-V): Genome sequencing to study the core and pangenomes of soil and plant-associated prokaryotes.</title>
        <authorList>
            <person name="Whitman W."/>
        </authorList>
    </citation>
    <scope>NUCLEOTIDE SEQUENCE [LARGE SCALE GENOMIC DNA]</scope>
    <source>
        <strain evidence="5 8">SEMIA 444</strain>
        <strain evidence="4 7">SEMIA 448</strain>
        <strain evidence="6 9">SEMIA 452</strain>
    </source>
</reference>
<proteinExistence type="inferred from homology"/>
<evidence type="ECO:0000256" key="2">
    <source>
        <dbReference type="ARBA" id="ARBA00022729"/>
    </source>
</evidence>
<evidence type="ECO:0000313" key="4">
    <source>
        <dbReference type="EMBL" id="MBB4347593.1"/>
    </source>
</evidence>
<evidence type="ECO:0000313" key="7">
    <source>
        <dbReference type="Proteomes" id="UP000520770"/>
    </source>
</evidence>
<evidence type="ECO:0000259" key="3">
    <source>
        <dbReference type="Pfam" id="PF13458"/>
    </source>
</evidence>
<evidence type="ECO:0000256" key="1">
    <source>
        <dbReference type="ARBA" id="ARBA00010062"/>
    </source>
</evidence>
<evidence type="ECO:0000313" key="9">
    <source>
        <dbReference type="Proteomes" id="UP000576087"/>
    </source>
</evidence>
<dbReference type="PANTHER" id="PTHR47151:SF2">
    <property type="entry name" value="AMINO ACID BINDING PROTEIN"/>
    <property type="match status" value="1"/>
</dbReference>
<dbReference type="Pfam" id="PF13458">
    <property type="entry name" value="Peripla_BP_6"/>
    <property type="match status" value="1"/>
</dbReference>
<dbReference type="InterPro" id="IPR028082">
    <property type="entry name" value="Peripla_BP_I"/>
</dbReference>
<dbReference type="EMBL" id="JACIHM010000001">
    <property type="protein sequence ID" value="MBB4444699.1"/>
    <property type="molecule type" value="Genomic_DNA"/>
</dbReference>
<comment type="caution">
    <text evidence="6">The sequence shown here is derived from an EMBL/GenBank/DDBJ whole genome shotgun (WGS) entry which is preliminary data.</text>
</comment>
<keyword evidence="8" id="KW-1185">Reference proteome</keyword>
<comment type="similarity">
    <text evidence="1">Belongs to the leucine-binding protein family.</text>
</comment>
<dbReference type="SUPFAM" id="SSF53822">
    <property type="entry name" value="Periplasmic binding protein-like I"/>
    <property type="match status" value="1"/>
</dbReference>
<keyword evidence="2" id="KW-0732">Signal</keyword>
<evidence type="ECO:0000313" key="6">
    <source>
        <dbReference type="EMBL" id="MBB4444699.1"/>
    </source>
</evidence>
<dbReference type="Proteomes" id="UP000524535">
    <property type="component" value="Unassembled WGS sequence"/>
</dbReference>
<dbReference type="EMBL" id="JACIGW010000001">
    <property type="protein sequence ID" value="MBB4347593.1"/>
    <property type="molecule type" value="Genomic_DNA"/>
</dbReference>
<feature type="domain" description="Leucine-binding protein" evidence="3">
    <location>
        <begin position="30"/>
        <end position="353"/>
    </location>
</feature>
<dbReference type="Proteomes" id="UP000520770">
    <property type="component" value="Unassembled WGS sequence"/>
</dbReference>
<dbReference type="PANTHER" id="PTHR47151">
    <property type="entry name" value="LEU/ILE/VAL-BINDING ABC TRANSPORTER SUBUNIT"/>
    <property type="match status" value="1"/>
</dbReference>
<accession>A0A7W6Y2E7</accession>
<dbReference type="CDD" id="cd06342">
    <property type="entry name" value="PBP1_ABC_LIVBP-like"/>
    <property type="match status" value="1"/>
</dbReference>
<gene>
    <name evidence="5" type="ORF">GGE31_000483</name>
    <name evidence="4" type="ORF">GGE33_001301</name>
    <name evidence="6" type="ORF">GGE35_000481</name>
</gene>
<sequence length="364" mass="38518">MPSLRFDIAILLTAAAFGYVATATTVSAATIGVVAPKTGPYALLGMQVFEGARAAAQVTGDRLVEIDETCNETGGVEAAKTLADAKASIAIGFLCVETLASALPALADSKIAAITISVRSRILMEDALRNGWPLFRMAPSETAESDQIAAVIVDRWKAEPIALVDDGTIYGRELVSAVRQKLEPIGIAPVFTDTLRPGQEQQIALIRRLQKAGATHILVGADRNDVAVIARDAERENIPLTILGGDVMKAANRPVALRDGTLAVTLPPYRTLQTAANAATSLESRQIEPEGNTLPAYAATQLASQTAASAGNDWGKLLSSLKTGTFQTAIGQIRFDSAHELADNPYRLLEWRSSEFLPPASATE</sequence>
<organism evidence="6 9">
    <name type="scientific">Aliirhizobium cellulosilyticum</name>
    <dbReference type="NCBI Taxonomy" id="393664"/>
    <lineage>
        <taxon>Bacteria</taxon>
        <taxon>Pseudomonadati</taxon>
        <taxon>Pseudomonadota</taxon>
        <taxon>Alphaproteobacteria</taxon>
        <taxon>Hyphomicrobiales</taxon>
        <taxon>Rhizobiaceae</taxon>
        <taxon>Aliirhizobium</taxon>
    </lineage>
</organism>
<dbReference type="RefSeq" id="WP_183821636.1">
    <property type="nucleotide sequence ID" value="NZ_JACIGW010000001.1"/>
</dbReference>
<name>A0A7W6Y2E7_9HYPH</name>
<dbReference type="InterPro" id="IPR028081">
    <property type="entry name" value="Leu-bd"/>
</dbReference>
<protein>
    <submittedName>
        <fullName evidence="6">Branched-chain amino acid transport system substrate-binding protein</fullName>
    </submittedName>
</protein>